<evidence type="ECO:0000313" key="3">
    <source>
        <dbReference type="Proteomes" id="UP000030764"/>
    </source>
</evidence>
<organism evidence="2">
    <name type="scientific">Trichuris suis</name>
    <name type="common">pig whipworm</name>
    <dbReference type="NCBI Taxonomy" id="68888"/>
    <lineage>
        <taxon>Eukaryota</taxon>
        <taxon>Metazoa</taxon>
        <taxon>Ecdysozoa</taxon>
        <taxon>Nematoda</taxon>
        <taxon>Enoplea</taxon>
        <taxon>Dorylaimia</taxon>
        <taxon>Trichinellida</taxon>
        <taxon>Trichuridae</taxon>
        <taxon>Trichuris</taxon>
    </lineage>
</organism>
<dbReference type="EMBL" id="KL367553">
    <property type="protein sequence ID" value="KFD64630.1"/>
    <property type="molecule type" value="Genomic_DNA"/>
</dbReference>
<reference evidence="2 3" key="1">
    <citation type="journal article" date="2014" name="Nat. Genet.">
        <title>Genome and transcriptome of the porcine whipworm Trichuris suis.</title>
        <authorList>
            <person name="Jex A.R."/>
            <person name="Nejsum P."/>
            <person name="Schwarz E.M."/>
            <person name="Hu L."/>
            <person name="Young N.D."/>
            <person name="Hall R.S."/>
            <person name="Korhonen P.K."/>
            <person name="Liao S."/>
            <person name="Thamsborg S."/>
            <person name="Xia J."/>
            <person name="Xu P."/>
            <person name="Wang S."/>
            <person name="Scheerlinck J.P."/>
            <person name="Hofmann A."/>
            <person name="Sternberg P.W."/>
            <person name="Wang J."/>
            <person name="Gasser R.B."/>
        </authorList>
    </citation>
    <scope>NUCLEOTIDE SEQUENCE [LARGE SCALE GENOMIC DNA]</scope>
    <source>
        <strain evidence="2">DCEP-RM93F</strain>
        <strain evidence="1">DCEP-RM93M</strain>
    </source>
</reference>
<sequence>MCYELPQELQNLYSDPGAAVQSRSVALTRVEPLRSESLAGMERFYLQVNRPATMLEANQGHHELNASNQSVNIF</sequence>
<proteinExistence type="predicted"/>
<protein>
    <submittedName>
        <fullName evidence="2">Uncharacterized protein</fullName>
    </submittedName>
</protein>
<dbReference type="Proteomes" id="UP000030764">
    <property type="component" value="Unassembled WGS sequence"/>
</dbReference>
<dbReference type="EMBL" id="KL363311">
    <property type="protein sequence ID" value="KFD47884.1"/>
    <property type="molecule type" value="Genomic_DNA"/>
</dbReference>
<keyword evidence="3" id="KW-1185">Reference proteome</keyword>
<evidence type="ECO:0000313" key="2">
    <source>
        <dbReference type="EMBL" id="KFD64630.1"/>
    </source>
</evidence>
<evidence type="ECO:0000313" key="1">
    <source>
        <dbReference type="EMBL" id="KFD47884.1"/>
    </source>
</evidence>
<gene>
    <name evidence="1" type="ORF">M513_11237</name>
    <name evidence="2" type="ORF">M514_11237</name>
</gene>
<name>A0A085N584_9BILA</name>
<dbReference type="AlphaFoldDB" id="A0A085N584"/>
<dbReference type="Proteomes" id="UP000030758">
    <property type="component" value="Unassembled WGS sequence"/>
</dbReference>
<accession>A0A085N584</accession>